<reference evidence="2" key="1">
    <citation type="submission" date="2016-11" db="UniProtKB">
        <authorList>
            <consortium name="WormBaseParasite"/>
        </authorList>
    </citation>
    <scope>IDENTIFICATION</scope>
</reference>
<evidence type="ECO:0000313" key="2">
    <source>
        <dbReference type="WBParaSite" id="L893_g24224.t1"/>
    </source>
</evidence>
<dbReference type="Proteomes" id="UP000095287">
    <property type="component" value="Unplaced"/>
</dbReference>
<proteinExistence type="predicted"/>
<dbReference type="InterPro" id="IPR036188">
    <property type="entry name" value="FAD/NAD-bd_sf"/>
</dbReference>
<dbReference type="InterPro" id="IPR051205">
    <property type="entry name" value="UbiH/COQ6_monooxygenase"/>
</dbReference>
<dbReference type="Gene3D" id="3.50.50.60">
    <property type="entry name" value="FAD/NAD(P)-binding domain"/>
    <property type="match status" value="1"/>
</dbReference>
<dbReference type="PANTHER" id="PTHR43876">
    <property type="entry name" value="UBIQUINONE BIOSYNTHESIS MONOOXYGENASE COQ6, MITOCHONDRIAL"/>
    <property type="match status" value="1"/>
</dbReference>
<protein>
    <submittedName>
        <fullName evidence="2">MFS transporter</fullName>
    </submittedName>
</protein>
<dbReference type="GO" id="GO:0005739">
    <property type="term" value="C:mitochondrion"/>
    <property type="evidence" value="ECO:0007669"/>
    <property type="project" value="TreeGrafter"/>
</dbReference>
<keyword evidence="1" id="KW-1185">Reference proteome</keyword>
<name>A0A1I7Z9U8_9BILA</name>
<dbReference type="AlphaFoldDB" id="A0A1I7Z9U8"/>
<dbReference type="PANTHER" id="PTHR43876:SF7">
    <property type="entry name" value="UBIQUINONE BIOSYNTHESIS MONOOXYGENASE COQ6, MITOCHONDRIAL"/>
    <property type="match status" value="1"/>
</dbReference>
<evidence type="ECO:0000313" key="1">
    <source>
        <dbReference type="Proteomes" id="UP000095287"/>
    </source>
</evidence>
<organism evidence="1 2">
    <name type="scientific">Steinernema glaseri</name>
    <dbReference type="NCBI Taxonomy" id="37863"/>
    <lineage>
        <taxon>Eukaryota</taxon>
        <taxon>Metazoa</taxon>
        <taxon>Ecdysozoa</taxon>
        <taxon>Nematoda</taxon>
        <taxon>Chromadorea</taxon>
        <taxon>Rhabditida</taxon>
        <taxon>Tylenchina</taxon>
        <taxon>Panagrolaimomorpha</taxon>
        <taxon>Strongyloidoidea</taxon>
        <taxon>Steinernematidae</taxon>
        <taxon>Steinernema</taxon>
    </lineage>
</organism>
<sequence>MTDQGADLGSTTYLSEYDTASQRHNVPVMVTVDWLNRLYNTSFAPMVFLRSLGLHGVNRLTPLKGTAVRSLSEAIFDVKVE</sequence>
<dbReference type="WBParaSite" id="L893_g24224.t1">
    <property type="protein sequence ID" value="L893_g24224.t1"/>
    <property type="gene ID" value="L893_g24224"/>
</dbReference>
<accession>A0A1I7Z9U8</accession>